<keyword evidence="2" id="KW-0472">Membrane</keyword>
<feature type="compositionally biased region" description="Polar residues" evidence="1">
    <location>
        <begin position="1"/>
        <end position="21"/>
    </location>
</feature>
<proteinExistence type="predicted"/>
<feature type="transmembrane region" description="Helical" evidence="2">
    <location>
        <begin position="175"/>
        <end position="193"/>
    </location>
</feature>
<feature type="transmembrane region" description="Helical" evidence="2">
    <location>
        <begin position="35"/>
        <end position="56"/>
    </location>
</feature>
<dbReference type="Pfam" id="PF02517">
    <property type="entry name" value="Rce1-like"/>
    <property type="match status" value="1"/>
</dbReference>
<sequence length="246" mass="27112">MTMQQRKNPQVPSAAASSTGDAPTGWFGRPSTARILPFAIYMAFVAVADLLQRFGWSADDLRWLYAVKIGAVLAALWAYRRSYSELGWRTMGGNVIVQSFVVGIVVLVLWVNLDAAWMLAGESAGFNPTDATGRIDWTLVAVRIAGAALVVPVMEELFWRSFLLRWLHDRQFLKVYPNQVGFVALAISSVLFGVEHNQWFAGVVAGLGYGLLYMRTGNLWAPILAHAVTNGLLGAWIVGTGAWTYW</sequence>
<evidence type="ECO:0000256" key="1">
    <source>
        <dbReference type="SAM" id="MobiDB-lite"/>
    </source>
</evidence>
<dbReference type="GO" id="GO:0080120">
    <property type="term" value="P:CAAX-box protein maturation"/>
    <property type="evidence" value="ECO:0007669"/>
    <property type="project" value="UniProtKB-ARBA"/>
</dbReference>
<evidence type="ECO:0000313" key="4">
    <source>
        <dbReference type="EMBL" id="MBB3223210.1"/>
    </source>
</evidence>
<name>A0A7W5HC63_9BURK</name>
<dbReference type="PANTHER" id="PTHR43592">
    <property type="entry name" value="CAAX AMINO TERMINAL PROTEASE"/>
    <property type="match status" value="1"/>
</dbReference>
<comment type="caution">
    <text evidence="4">The sequence shown here is derived from an EMBL/GenBank/DDBJ whole genome shotgun (WGS) entry which is preliminary data.</text>
</comment>
<dbReference type="Proteomes" id="UP000584325">
    <property type="component" value="Unassembled WGS sequence"/>
</dbReference>
<feature type="transmembrane region" description="Helical" evidence="2">
    <location>
        <begin position="62"/>
        <end position="79"/>
    </location>
</feature>
<dbReference type="InterPro" id="IPR014346">
    <property type="entry name" value="Prenyl_protease-related"/>
</dbReference>
<feature type="transmembrane region" description="Helical" evidence="2">
    <location>
        <begin position="223"/>
        <end position="245"/>
    </location>
</feature>
<evidence type="ECO:0000256" key="2">
    <source>
        <dbReference type="SAM" id="Phobius"/>
    </source>
</evidence>
<protein>
    <recommendedName>
        <fullName evidence="3">CAAX prenyl protease 2/Lysostaphin resistance protein A-like domain-containing protein</fullName>
    </recommendedName>
</protein>
<feature type="domain" description="CAAX prenyl protease 2/Lysostaphin resistance protein A-like" evidence="3">
    <location>
        <begin position="141"/>
        <end position="231"/>
    </location>
</feature>
<dbReference type="RefSeq" id="WP_229422400.1">
    <property type="nucleotide sequence ID" value="NZ_CP040017.1"/>
</dbReference>
<dbReference type="PANTHER" id="PTHR43592:SF15">
    <property type="entry name" value="CAAX AMINO TERMINAL PROTEASE FAMILY PROTEIN"/>
    <property type="match status" value="1"/>
</dbReference>
<reference evidence="4 5" key="1">
    <citation type="submission" date="2020-08" db="EMBL/GenBank/DDBJ databases">
        <title>Genomic Encyclopedia of Type Strains, Phase III (KMG-III): the genomes of soil and plant-associated and newly described type strains.</title>
        <authorList>
            <person name="Whitman W."/>
        </authorList>
    </citation>
    <scope>NUCLEOTIDE SEQUENCE [LARGE SCALE GENOMIC DNA]</scope>
    <source>
        <strain evidence="4 5">CECT 7753</strain>
    </source>
</reference>
<dbReference type="EMBL" id="JACHXS010000008">
    <property type="protein sequence ID" value="MBB3223210.1"/>
    <property type="molecule type" value="Genomic_DNA"/>
</dbReference>
<dbReference type="InterPro" id="IPR003675">
    <property type="entry name" value="Rce1/LyrA-like_dom"/>
</dbReference>
<gene>
    <name evidence="4" type="ORF">FHS02_004053</name>
</gene>
<feature type="transmembrane region" description="Helical" evidence="2">
    <location>
        <begin position="199"/>
        <end position="216"/>
    </location>
</feature>
<feature type="transmembrane region" description="Helical" evidence="2">
    <location>
        <begin position="91"/>
        <end position="111"/>
    </location>
</feature>
<accession>A0A7W5HC63</accession>
<evidence type="ECO:0000313" key="5">
    <source>
        <dbReference type="Proteomes" id="UP000584325"/>
    </source>
</evidence>
<evidence type="ECO:0000259" key="3">
    <source>
        <dbReference type="Pfam" id="PF02517"/>
    </source>
</evidence>
<keyword evidence="2" id="KW-0812">Transmembrane</keyword>
<organism evidence="4 5">
    <name type="scientific">Pseudoduganella umbonata</name>
    <dbReference type="NCBI Taxonomy" id="864828"/>
    <lineage>
        <taxon>Bacteria</taxon>
        <taxon>Pseudomonadati</taxon>
        <taxon>Pseudomonadota</taxon>
        <taxon>Betaproteobacteria</taxon>
        <taxon>Burkholderiales</taxon>
        <taxon>Oxalobacteraceae</taxon>
        <taxon>Telluria group</taxon>
        <taxon>Pseudoduganella</taxon>
    </lineage>
</organism>
<feature type="transmembrane region" description="Helical" evidence="2">
    <location>
        <begin position="135"/>
        <end position="154"/>
    </location>
</feature>
<dbReference type="AlphaFoldDB" id="A0A7W5HC63"/>
<feature type="region of interest" description="Disordered" evidence="1">
    <location>
        <begin position="1"/>
        <end position="23"/>
    </location>
</feature>
<dbReference type="GO" id="GO:0004175">
    <property type="term" value="F:endopeptidase activity"/>
    <property type="evidence" value="ECO:0007669"/>
    <property type="project" value="UniProtKB-ARBA"/>
</dbReference>
<keyword evidence="2" id="KW-1133">Transmembrane helix</keyword>
<dbReference type="NCBIfam" id="TIGR03008">
    <property type="entry name" value="pepcterm_CAAX"/>
    <property type="match status" value="1"/>
</dbReference>